<dbReference type="Proteomes" id="UP000019471">
    <property type="component" value="Unassembled WGS sequence"/>
</dbReference>
<feature type="compositionally biased region" description="Basic and acidic residues" evidence="7">
    <location>
        <begin position="592"/>
        <end position="606"/>
    </location>
</feature>
<feature type="domain" description="Major facilitator superfamily (MFS) profile" evidence="9">
    <location>
        <begin position="63"/>
        <end position="569"/>
    </location>
</feature>
<comment type="similarity">
    <text evidence="2">Belongs to the major facilitator superfamily. TCR/Tet family.</text>
</comment>
<feature type="transmembrane region" description="Helical" evidence="8">
    <location>
        <begin position="370"/>
        <end position="388"/>
    </location>
</feature>
<reference evidence="10 11" key="1">
    <citation type="submission" date="2013-03" db="EMBL/GenBank/DDBJ databases">
        <title>The Genome Sequence of Cladophialophora psammophila CBS 110553.</title>
        <authorList>
            <consortium name="The Broad Institute Genomics Platform"/>
            <person name="Cuomo C."/>
            <person name="de Hoog S."/>
            <person name="Gorbushina A."/>
            <person name="Walker B."/>
            <person name="Young S.K."/>
            <person name="Zeng Q."/>
            <person name="Gargeya S."/>
            <person name="Fitzgerald M."/>
            <person name="Haas B."/>
            <person name="Abouelleil A."/>
            <person name="Allen A.W."/>
            <person name="Alvarado L."/>
            <person name="Arachchi H.M."/>
            <person name="Berlin A.M."/>
            <person name="Chapman S.B."/>
            <person name="Gainer-Dewar J."/>
            <person name="Goldberg J."/>
            <person name="Griggs A."/>
            <person name="Gujja S."/>
            <person name="Hansen M."/>
            <person name="Howarth C."/>
            <person name="Imamovic A."/>
            <person name="Ireland A."/>
            <person name="Larimer J."/>
            <person name="McCowan C."/>
            <person name="Murphy C."/>
            <person name="Pearson M."/>
            <person name="Poon T.W."/>
            <person name="Priest M."/>
            <person name="Roberts A."/>
            <person name="Saif S."/>
            <person name="Shea T."/>
            <person name="Sisk P."/>
            <person name="Sykes S."/>
            <person name="Wortman J."/>
            <person name="Nusbaum C."/>
            <person name="Birren B."/>
        </authorList>
    </citation>
    <scope>NUCLEOTIDE SEQUENCE [LARGE SCALE GENOMIC DNA]</scope>
    <source>
        <strain evidence="10 11">CBS 110553</strain>
    </source>
</reference>
<evidence type="ECO:0000256" key="6">
    <source>
        <dbReference type="ARBA" id="ARBA00023136"/>
    </source>
</evidence>
<dbReference type="RefSeq" id="XP_007749362.1">
    <property type="nucleotide sequence ID" value="XM_007751172.1"/>
</dbReference>
<dbReference type="SUPFAM" id="SSF103473">
    <property type="entry name" value="MFS general substrate transporter"/>
    <property type="match status" value="1"/>
</dbReference>
<accession>W9X7M2</accession>
<dbReference type="InterPro" id="IPR053791">
    <property type="entry name" value="MFS_Tri12-like"/>
</dbReference>
<feature type="transmembrane region" description="Helical" evidence="8">
    <location>
        <begin position="259"/>
        <end position="278"/>
    </location>
</feature>
<feature type="transmembrane region" description="Helical" evidence="8">
    <location>
        <begin position="100"/>
        <end position="119"/>
    </location>
</feature>
<feature type="transmembrane region" description="Helical" evidence="8">
    <location>
        <begin position="545"/>
        <end position="565"/>
    </location>
</feature>
<dbReference type="PROSITE" id="PS50850">
    <property type="entry name" value="MFS"/>
    <property type="match status" value="1"/>
</dbReference>
<name>W9X7M2_9EURO</name>
<dbReference type="PANTHER" id="PTHR23501:SF102">
    <property type="entry name" value="DRUG TRANSPORTER, PUTATIVE (AFU_ORTHOLOGUE AFUA_3G08530)-RELATED"/>
    <property type="match status" value="1"/>
</dbReference>
<dbReference type="CDD" id="cd06179">
    <property type="entry name" value="MFS_TRI12_like"/>
    <property type="match status" value="1"/>
</dbReference>
<keyword evidence="5 8" id="KW-1133">Transmembrane helix</keyword>
<feature type="transmembrane region" description="Helical" evidence="8">
    <location>
        <begin position="187"/>
        <end position="206"/>
    </location>
</feature>
<dbReference type="OrthoDB" id="2587356at2759"/>
<sequence>MGVDIVQQENIEQISMVGEQKPSIHKIGEEVLDSRIHDDHGDPHGAALNDVDADGKVKATTWAAVFFLGITYISSLSFTLNSFASIATSVAMELQGNLNNLNWVSGGFSLGGSVAFALAGGFSDYLGRKDVIVTGQIFLLIGHLVGATAQSFEQIIAAMTLLGVGTGITFVIYVGISEILPNKWRSFGMATTEINLTVLGTFGPLMGRGLTQNATWRWLFILGEIVGLIAVAGTIIFYRPPRRIFQDRTKRQVLYELDYVGIFLYTAGVTVFLLGLGWPGTRYPWRSAAVIVPLTIGGVLFLCTFAWDFSGRAARPLFPYRLFRKFREFTSLIIIMFSSGLAHIALTTFVPQQIAYVFTSNQITAGWYNVPTGIGALIGGGMLGALVPQIKHIPLQLLAANAIQALGCGLLVVVTPHRIAGGLVIQGIANIPFPWVMVIGYSTVGLHVPQRDIGLAYGLLGAVRYLGGAVGSTIFNTVLNDRVPKSVPKRVVEAVRPLGFPVADVGKLIAAISSRHSSALAGFPAEVVAAATDAMRWGYSDAFRYVWYASIPFFIIACVVSLFVLDPSPYFTKHTAVETEDGDVASRLKHVRAQDHGHSQSHDYCPEKATIQENS</sequence>
<evidence type="ECO:0000259" key="9">
    <source>
        <dbReference type="PROSITE" id="PS50850"/>
    </source>
</evidence>
<proteinExistence type="inferred from homology"/>
<feature type="region of interest" description="Disordered" evidence="7">
    <location>
        <begin position="592"/>
        <end position="615"/>
    </location>
</feature>
<evidence type="ECO:0000256" key="1">
    <source>
        <dbReference type="ARBA" id="ARBA00004141"/>
    </source>
</evidence>
<dbReference type="InterPro" id="IPR005829">
    <property type="entry name" value="Sugar_transporter_CS"/>
</dbReference>
<evidence type="ECO:0000256" key="5">
    <source>
        <dbReference type="ARBA" id="ARBA00022989"/>
    </source>
</evidence>
<dbReference type="PANTHER" id="PTHR23501">
    <property type="entry name" value="MAJOR FACILITATOR SUPERFAMILY"/>
    <property type="match status" value="1"/>
</dbReference>
<evidence type="ECO:0000313" key="11">
    <source>
        <dbReference type="Proteomes" id="UP000019471"/>
    </source>
</evidence>
<feature type="transmembrane region" description="Helical" evidence="8">
    <location>
        <begin position="329"/>
        <end position="350"/>
    </location>
</feature>
<keyword evidence="11" id="KW-1185">Reference proteome</keyword>
<dbReference type="AlphaFoldDB" id="W9X7M2"/>
<keyword evidence="4 8" id="KW-0812">Transmembrane</keyword>
<keyword evidence="6 8" id="KW-0472">Membrane</keyword>
<dbReference type="Gene3D" id="1.20.1250.20">
    <property type="entry name" value="MFS general substrate transporter like domains"/>
    <property type="match status" value="1"/>
</dbReference>
<feature type="transmembrane region" description="Helical" evidence="8">
    <location>
        <begin position="62"/>
        <end position="80"/>
    </location>
</feature>
<dbReference type="eggNOG" id="KOG0254">
    <property type="taxonomic scope" value="Eukaryota"/>
</dbReference>
<comment type="subcellular location">
    <subcellularLocation>
        <location evidence="1">Membrane</location>
        <topology evidence="1">Multi-pass membrane protein</topology>
    </subcellularLocation>
</comment>
<feature type="transmembrane region" description="Helical" evidence="8">
    <location>
        <begin position="395"/>
        <end position="413"/>
    </location>
</feature>
<dbReference type="PROSITE" id="PS00216">
    <property type="entry name" value="SUGAR_TRANSPORT_1"/>
    <property type="match status" value="1"/>
</dbReference>
<comment type="caution">
    <text evidence="10">The sequence shown here is derived from an EMBL/GenBank/DDBJ whole genome shotgun (WGS) entry which is preliminary data.</text>
</comment>
<evidence type="ECO:0000313" key="10">
    <source>
        <dbReference type="EMBL" id="EXJ66444.1"/>
    </source>
</evidence>
<dbReference type="InterPro" id="IPR020846">
    <property type="entry name" value="MFS_dom"/>
</dbReference>
<feature type="transmembrane region" description="Helical" evidence="8">
    <location>
        <begin position="218"/>
        <end position="238"/>
    </location>
</feature>
<gene>
    <name evidence="10" type="ORF">A1O5_10596</name>
</gene>
<dbReference type="InterPro" id="IPR010573">
    <property type="entry name" value="MFS_Str1/Tri12-like"/>
</dbReference>
<dbReference type="GeneID" id="19195289"/>
<keyword evidence="3" id="KW-0813">Transport</keyword>
<dbReference type="Pfam" id="PF06609">
    <property type="entry name" value="TRI12"/>
    <property type="match status" value="1"/>
</dbReference>
<dbReference type="InterPro" id="IPR036259">
    <property type="entry name" value="MFS_trans_sf"/>
</dbReference>
<dbReference type="GO" id="GO:0022857">
    <property type="term" value="F:transmembrane transporter activity"/>
    <property type="evidence" value="ECO:0007669"/>
    <property type="project" value="InterPro"/>
</dbReference>
<feature type="transmembrane region" description="Helical" evidence="8">
    <location>
        <begin position="453"/>
        <end position="475"/>
    </location>
</feature>
<feature type="transmembrane region" description="Helical" evidence="8">
    <location>
        <begin position="155"/>
        <end position="175"/>
    </location>
</feature>
<dbReference type="EMBL" id="AMGX01000020">
    <property type="protein sequence ID" value="EXJ66444.1"/>
    <property type="molecule type" value="Genomic_DNA"/>
</dbReference>
<evidence type="ECO:0000256" key="2">
    <source>
        <dbReference type="ARBA" id="ARBA00007520"/>
    </source>
</evidence>
<feature type="transmembrane region" description="Helical" evidence="8">
    <location>
        <begin position="290"/>
        <end position="309"/>
    </location>
</feature>
<dbReference type="HOGENOM" id="CLU_000960_25_2_1"/>
<evidence type="ECO:0000256" key="7">
    <source>
        <dbReference type="SAM" id="MobiDB-lite"/>
    </source>
</evidence>
<evidence type="ECO:0000256" key="8">
    <source>
        <dbReference type="SAM" id="Phobius"/>
    </source>
</evidence>
<feature type="transmembrane region" description="Helical" evidence="8">
    <location>
        <begin position="419"/>
        <end position="441"/>
    </location>
</feature>
<feature type="transmembrane region" description="Helical" evidence="8">
    <location>
        <begin position="131"/>
        <end position="149"/>
    </location>
</feature>
<evidence type="ECO:0000256" key="4">
    <source>
        <dbReference type="ARBA" id="ARBA00022692"/>
    </source>
</evidence>
<organism evidence="10 11">
    <name type="scientific">Cladophialophora psammophila CBS 110553</name>
    <dbReference type="NCBI Taxonomy" id="1182543"/>
    <lineage>
        <taxon>Eukaryota</taxon>
        <taxon>Fungi</taxon>
        <taxon>Dikarya</taxon>
        <taxon>Ascomycota</taxon>
        <taxon>Pezizomycotina</taxon>
        <taxon>Eurotiomycetes</taxon>
        <taxon>Chaetothyriomycetidae</taxon>
        <taxon>Chaetothyriales</taxon>
        <taxon>Herpotrichiellaceae</taxon>
        <taxon>Cladophialophora</taxon>
    </lineage>
</organism>
<protein>
    <recommendedName>
        <fullName evidence="9">Major facilitator superfamily (MFS) profile domain-containing protein</fullName>
    </recommendedName>
</protein>
<evidence type="ECO:0000256" key="3">
    <source>
        <dbReference type="ARBA" id="ARBA00022448"/>
    </source>
</evidence>
<dbReference type="GO" id="GO:0005886">
    <property type="term" value="C:plasma membrane"/>
    <property type="evidence" value="ECO:0007669"/>
    <property type="project" value="TreeGrafter"/>
</dbReference>